<proteinExistence type="predicted"/>
<dbReference type="Gene3D" id="3.40.50.620">
    <property type="entry name" value="HUPs"/>
    <property type="match status" value="1"/>
</dbReference>
<dbReference type="Gene3D" id="3.40.50.2000">
    <property type="entry name" value="Glycogen Phosphorylase B"/>
    <property type="match status" value="2"/>
</dbReference>
<protein>
    <recommendedName>
        <fullName evidence="2">Glycosyl transferase family 1 domain-containing protein</fullName>
    </recommendedName>
</protein>
<dbReference type="RefSeq" id="WP_112744870.1">
    <property type="nucleotide sequence ID" value="NZ_QMFY01000001.1"/>
</dbReference>
<evidence type="ECO:0000313" key="3">
    <source>
        <dbReference type="EMBL" id="RAW02653.1"/>
    </source>
</evidence>
<evidence type="ECO:0000256" key="1">
    <source>
        <dbReference type="ARBA" id="ARBA00022785"/>
    </source>
</evidence>
<feature type="domain" description="Glycosyl transferase family 1" evidence="2">
    <location>
        <begin position="192"/>
        <end position="348"/>
    </location>
</feature>
<comment type="caution">
    <text evidence="3">The sequence shown here is derived from an EMBL/GenBank/DDBJ whole genome shotgun (WGS) entry which is preliminary data.</text>
</comment>
<dbReference type="SUPFAM" id="SSF52402">
    <property type="entry name" value="Adenine nucleotide alpha hydrolases-like"/>
    <property type="match status" value="1"/>
</dbReference>
<accession>A0A364Y6X5</accession>
<dbReference type="GO" id="GO:0016757">
    <property type="term" value="F:glycosyltransferase activity"/>
    <property type="evidence" value="ECO:0007669"/>
    <property type="project" value="InterPro"/>
</dbReference>
<keyword evidence="1" id="KW-0671">Queuosine biosynthesis</keyword>
<dbReference type="NCBIfam" id="TIGR03573">
    <property type="entry name" value="WbuX"/>
    <property type="match status" value="1"/>
</dbReference>
<dbReference type="OrthoDB" id="702at2"/>
<organism evidence="3 4">
    <name type="scientific">Pseudochryseolinea flava</name>
    <dbReference type="NCBI Taxonomy" id="2059302"/>
    <lineage>
        <taxon>Bacteria</taxon>
        <taxon>Pseudomonadati</taxon>
        <taxon>Bacteroidota</taxon>
        <taxon>Cytophagia</taxon>
        <taxon>Cytophagales</taxon>
        <taxon>Fulvivirgaceae</taxon>
        <taxon>Pseudochryseolinea</taxon>
    </lineage>
</organism>
<evidence type="ECO:0000313" key="4">
    <source>
        <dbReference type="Proteomes" id="UP000251889"/>
    </source>
</evidence>
<dbReference type="InterPro" id="IPR018317">
    <property type="entry name" value="QueC"/>
</dbReference>
<dbReference type="CDD" id="cd03801">
    <property type="entry name" value="GT4_PimA-like"/>
    <property type="match status" value="1"/>
</dbReference>
<keyword evidence="4" id="KW-1185">Reference proteome</keyword>
<evidence type="ECO:0000259" key="2">
    <source>
        <dbReference type="Pfam" id="PF00534"/>
    </source>
</evidence>
<dbReference type="AlphaFoldDB" id="A0A364Y6X5"/>
<dbReference type="Pfam" id="PF06508">
    <property type="entry name" value="QueC"/>
    <property type="match status" value="1"/>
</dbReference>
<sequence length="762" mass="87898">MKKILYFSRVFESTSFIGSQVTEVSDTHTCYYACFDIDRPKALEISNVKVIKLSEQKQGRWQRLKTKLELSDLYLNLYDARTASEIERVVLDVNPDIIHCQYGYDALIMLDNFYRDDRKYVITFRGFDASLLLILSKYRDKLNYYLSKPNVYPVFVCHALMYNLQEKSIALNPVRAVVYSNTNTEFYTRKTYKATREKIVFTQISNFREKKGHRYTLEAFEKFAEQYPEVNFEVNFAGGIDAQAQVFIDRAKKGPIADRINFPGKVSPGEILALLEQTDVFVHNSITSDHNDQEGIPNAIMEAMSMELPIVATYHSGIRELIGGNEEVFLSPEKNIAAYVEAIHKASTVGYSKRNRDRIVTAFSKETFERNILGFYQRVLNDGERVYQQCVNCVLNTNDDPAIIFDITGICNHCQAYRIVEFKYVRRDAVAEKYLTELVDTIKEKGKDKPYDCILGLSGGVDSTYLAYIAKKLGLRPLAVHFDNGWNSELAVGNIERIVTKLNIPLQTFVVDWEEFRDIQLAVLKASVVDIEMVTDHAIITKLYDLALEHSIDYVLSGTNIVTEAILPSTWIHSKKDHVNIRNIHRQFGKVPMKTYPLFTSARKLRVVWAGIQSVALLDSLPYEKKAVKKLITEELGWRDYGGKHYESIFTRFYQGYILPKKFGIDKRRAHLSNLICSRQLTRDEALEELKAAPYPEALFKSDYDFVLKKLNLSEKEFTEIMNLPVKPHSFYGVEPSFYDRFPVIKFVRPMWLLLKRLRGVS</sequence>
<dbReference type="Pfam" id="PF00534">
    <property type="entry name" value="Glycos_transf_1"/>
    <property type="match status" value="1"/>
</dbReference>
<dbReference type="InterPro" id="IPR014729">
    <property type="entry name" value="Rossmann-like_a/b/a_fold"/>
</dbReference>
<reference evidence="3 4" key="1">
    <citation type="submission" date="2018-06" db="EMBL/GenBank/DDBJ databases">
        <title>Chryseolinea flavus sp. nov., a member of the phylum Bacteroidetes isolated from soil.</title>
        <authorList>
            <person name="Li Y."/>
            <person name="Wang J."/>
        </authorList>
    </citation>
    <scope>NUCLEOTIDE SEQUENCE [LARGE SCALE GENOMIC DNA]</scope>
    <source>
        <strain evidence="3 4">SDU1-6</strain>
    </source>
</reference>
<dbReference type="EMBL" id="QMFY01000001">
    <property type="protein sequence ID" value="RAW02653.1"/>
    <property type="molecule type" value="Genomic_DNA"/>
</dbReference>
<dbReference type="InterPro" id="IPR001296">
    <property type="entry name" value="Glyco_trans_1"/>
</dbReference>
<gene>
    <name evidence="3" type="ORF">DQQ10_00655</name>
</gene>
<dbReference type="PANTHER" id="PTHR12526">
    <property type="entry name" value="GLYCOSYLTRANSFERASE"/>
    <property type="match status" value="1"/>
</dbReference>
<dbReference type="GO" id="GO:0008616">
    <property type="term" value="P:tRNA queuosine(34) biosynthetic process"/>
    <property type="evidence" value="ECO:0007669"/>
    <property type="project" value="UniProtKB-KW"/>
</dbReference>
<dbReference type="InterPro" id="IPR020022">
    <property type="entry name" value="N-acetyl_sugar_amidoTrfase"/>
</dbReference>
<name>A0A364Y6X5_9BACT</name>
<dbReference type="Proteomes" id="UP000251889">
    <property type="component" value="Unassembled WGS sequence"/>
</dbReference>
<dbReference type="SUPFAM" id="SSF53756">
    <property type="entry name" value="UDP-Glycosyltransferase/glycogen phosphorylase"/>
    <property type="match status" value="1"/>
</dbReference>